<dbReference type="Gene3D" id="3.40.50.300">
    <property type="entry name" value="P-loop containing nucleotide triphosphate hydrolases"/>
    <property type="match status" value="1"/>
</dbReference>
<accession>A0A1W1HHT2</accession>
<dbReference type="EMBL" id="FWEV01000298">
    <property type="protein sequence ID" value="SLM32057.1"/>
    <property type="molecule type" value="Genomic_DNA"/>
</dbReference>
<dbReference type="Gene3D" id="1.10.10.60">
    <property type="entry name" value="Homeodomain-like"/>
    <property type="match status" value="1"/>
</dbReference>
<name>A0A1W1HHT2_9BACT</name>
<dbReference type="Gene3D" id="1.10.8.60">
    <property type="match status" value="1"/>
</dbReference>
<evidence type="ECO:0000259" key="5">
    <source>
        <dbReference type="PROSITE" id="PS50045"/>
    </source>
</evidence>
<dbReference type="GO" id="GO:0005524">
    <property type="term" value="F:ATP binding"/>
    <property type="evidence" value="ECO:0007669"/>
    <property type="project" value="UniProtKB-KW"/>
</dbReference>
<dbReference type="OrthoDB" id="9763792at2"/>
<dbReference type="Pfam" id="PF00158">
    <property type="entry name" value="Sigma54_activat"/>
    <property type="match status" value="1"/>
</dbReference>
<organism evidence="6 7">
    <name type="scientific">Desulfamplus magnetovallimortis</name>
    <dbReference type="NCBI Taxonomy" id="1246637"/>
    <lineage>
        <taxon>Bacteria</taxon>
        <taxon>Pseudomonadati</taxon>
        <taxon>Thermodesulfobacteriota</taxon>
        <taxon>Desulfobacteria</taxon>
        <taxon>Desulfobacterales</taxon>
        <taxon>Desulfobacteraceae</taxon>
        <taxon>Desulfamplus</taxon>
    </lineage>
</organism>
<dbReference type="InterPro" id="IPR025944">
    <property type="entry name" value="Sigma_54_int_dom_CS"/>
</dbReference>
<gene>
    <name evidence="6" type="ORF">MTBBW1_550007</name>
</gene>
<dbReference type="InterPro" id="IPR027417">
    <property type="entry name" value="P-loop_NTPase"/>
</dbReference>
<evidence type="ECO:0000313" key="7">
    <source>
        <dbReference type="Proteomes" id="UP000191931"/>
    </source>
</evidence>
<dbReference type="RefSeq" id="WP_080801458.1">
    <property type="nucleotide sequence ID" value="NZ_LT828542.1"/>
</dbReference>
<dbReference type="InterPro" id="IPR002078">
    <property type="entry name" value="Sigma_54_int"/>
</dbReference>
<dbReference type="PANTHER" id="PTHR32071:SF122">
    <property type="entry name" value="SIGMA FACTOR"/>
    <property type="match status" value="1"/>
</dbReference>
<dbReference type="SMART" id="SM00382">
    <property type="entry name" value="AAA"/>
    <property type="match status" value="1"/>
</dbReference>
<keyword evidence="1" id="KW-0547">Nucleotide-binding</keyword>
<dbReference type="PANTHER" id="PTHR32071">
    <property type="entry name" value="TRANSCRIPTIONAL REGULATORY PROTEIN"/>
    <property type="match status" value="1"/>
</dbReference>
<feature type="domain" description="Sigma-54 factor interaction" evidence="5">
    <location>
        <begin position="36"/>
        <end position="265"/>
    </location>
</feature>
<evidence type="ECO:0000313" key="6">
    <source>
        <dbReference type="EMBL" id="SLM32057.1"/>
    </source>
</evidence>
<keyword evidence="3" id="KW-0805">Transcription regulation</keyword>
<dbReference type="GO" id="GO:0006355">
    <property type="term" value="P:regulation of DNA-templated transcription"/>
    <property type="evidence" value="ECO:0007669"/>
    <property type="project" value="InterPro"/>
</dbReference>
<evidence type="ECO:0000256" key="1">
    <source>
        <dbReference type="ARBA" id="ARBA00022741"/>
    </source>
</evidence>
<dbReference type="InterPro" id="IPR009057">
    <property type="entry name" value="Homeodomain-like_sf"/>
</dbReference>
<dbReference type="CDD" id="cd00009">
    <property type="entry name" value="AAA"/>
    <property type="match status" value="1"/>
</dbReference>
<keyword evidence="7" id="KW-1185">Reference proteome</keyword>
<reference evidence="6 7" key="1">
    <citation type="submission" date="2017-03" db="EMBL/GenBank/DDBJ databases">
        <authorList>
            <person name="Afonso C.L."/>
            <person name="Miller P.J."/>
            <person name="Scott M.A."/>
            <person name="Spackman E."/>
            <person name="Goraichik I."/>
            <person name="Dimitrov K.M."/>
            <person name="Suarez D.L."/>
            <person name="Swayne D.E."/>
        </authorList>
    </citation>
    <scope>NUCLEOTIDE SEQUENCE [LARGE SCALE GENOMIC DNA]</scope>
    <source>
        <strain evidence="6">PRJEB14757</strain>
    </source>
</reference>
<dbReference type="PROSITE" id="PS00688">
    <property type="entry name" value="SIGMA54_INTERACT_3"/>
    <property type="match status" value="1"/>
</dbReference>
<dbReference type="STRING" id="1246637.MTBBW1_550007"/>
<dbReference type="Proteomes" id="UP000191931">
    <property type="component" value="Unassembled WGS sequence"/>
</dbReference>
<protein>
    <submittedName>
        <fullName evidence="6">Nitrogen fixation protein AnfA</fullName>
    </submittedName>
</protein>
<keyword evidence="4" id="KW-0804">Transcription</keyword>
<dbReference type="SUPFAM" id="SSF52540">
    <property type="entry name" value="P-loop containing nucleoside triphosphate hydrolases"/>
    <property type="match status" value="1"/>
</dbReference>
<dbReference type="InterPro" id="IPR058031">
    <property type="entry name" value="AAA_lid_NorR"/>
</dbReference>
<evidence type="ECO:0000256" key="2">
    <source>
        <dbReference type="ARBA" id="ARBA00022840"/>
    </source>
</evidence>
<sequence length="373" mass="42544">MEQYSNTKYFTKGMESEIVIQDENQQNWDPVVFELLQTKNTHMQKVFNDVRAVASTRSTVLLTGETGTGKGVTARLIHRLSPRCREQFVQLHCGAIPDTLIESELFGHEKGSFTGAIRKKAGKFETARGGTIFLDEIGTITPSAQIKLLQVLQDNMFQRIGGEENIHTDVRIIAATNIDLKQMCEEKLFRKDLYYRLNVFPIELPSLKDRKEDIPYFMTLFLKKLNIFHMKGINSIHPDVVEAFVEYEWPGNIRELENLMERAYILEESSILMPDNFPPDIFAGRPIVSIETRASDTDTDLTLAEVRQKGVESIERVYLETLLAKYRGKINITAQAAGISTRQLHKLMSKYNLSKEGFKESAATEPRTAPYLQ</sequence>
<dbReference type="AlphaFoldDB" id="A0A1W1HHT2"/>
<dbReference type="FunFam" id="3.40.50.300:FF:000006">
    <property type="entry name" value="DNA-binding transcriptional regulator NtrC"/>
    <property type="match status" value="1"/>
</dbReference>
<dbReference type="PROSITE" id="PS50045">
    <property type="entry name" value="SIGMA54_INTERACT_4"/>
    <property type="match status" value="1"/>
</dbReference>
<dbReference type="Pfam" id="PF25601">
    <property type="entry name" value="AAA_lid_14"/>
    <property type="match status" value="1"/>
</dbReference>
<evidence type="ECO:0000256" key="4">
    <source>
        <dbReference type="ARBA" id="ARBA00023163"/>
    </source>
</evidence>
<evidence type="ECO:0000256" key="3">
    <source>
        <dbReference type="ARBA" id="ARBA00023015"/>
    </source>
</evidence>
<proteinExistence type="predicted"/>
<keyword evidence="2" id="KW-0067">ATP-binding</keyword>
<dbReference type="SUPFAM" id="SSF46689">
    <property type="entry name" value="Homeodomain-like"/>
    <property type="match status" value="1"/>
</dbReference>
<dbReference type="InterPro" id="IPR003593">
    <property type="entry name" value="AAA+_ATPase"/>
</dbReference>